<dbReference type="OrthoDB" id="1272926at2"/>
<proteinExistence type="predicted"/>
<protein>
    <recommendedName>
        <fullName evidence="3">T9SS C-terminal target domain-containing protein</fullName>
    </recommendedName>
</protein>
<sequence>MIRKLFILQLILFNSIAFSQVLTYVGNSALVTVQSQTLVYNGGGLQTAGNAVVNNSGNIMIVKDPSTADIFNIASTSSLNLKFNGAQNYGQLYIKDIPQGNITGKVNKEYRADANSGTTAKQQLALPFFNYTISDLVANVTSSPGNTGGNYLNVTNGANTPSGRFSPNSVFRWNNARARFDQIAAGSANLATTNVGTPLDYYIIPRRNASGTVVWDAALSSAVTTFAGTPVSDVSGNQTYSFTGASSGINFGYNGSASNYYTEKYYSYLDDPFRSKTANAGGWAVDYAKNLYQVSNPFLTNIDLRYIGQSEAANADGNAIPNLLGVAYYTSGLTWTRASGTGYPTENPTGSANGTAGRTVVMIASSGVFQAGDVSGSRLIIKPMGEFMVKLSADNGSSSASSINYTLLRRFASTSRDNTTQTTNPTSKISEDTDVPTDKIVKQLAVIMYDKDSLEIGRTYYAVSPSAITGNDPENTNLQAYSSNESFIFTKEEVTNGGENINLLGKLYINEANEIGFRSKEIPLYINDIGEPYYLKFEVYEKGNRMPEGLSNGESFYLKNSQNLFVKAVDGESLSMNGSQNLGLYYGLPEGATLGTGNVNNSQTVIAKKDSKWTVRFAKAWNKATVEVYSSAGQLLNTKSGISTNTDYTIPLNYQAKSIFVVKAISDKGEVVIKKIVN</sequence>
<evidence type="ECO:0000313" key="2">
    <source>
        <dbReference type="Proteomes" id="UP000185207"/>
    </source>
</evidence>
<dbReference type="EMBL" id="FSRK01000002">
    <property type="protein sequence ID" value="SIO40220.1"/>
    <property type="molecule type" value="Genomic_DNA"/>
</dbReference>
<dbReference type="Proteomes" id="UP000185207">
    <property type="component" value="Unassembled WGS sequence"/>
</dbReference>
<dbReference type="RefSeq" id="WP_074236452.1">
    <property type="nucleotide sequence ID" value="NZ_FSRK01000002.1"/>
</dbReference>
<name>A0A1N6J7C8_9FLAO</name>
<reference evidence="2" key="1">
    <citation type="submission" date="2016-11" db="EMBL/GenBank/DDBJ databases">
        <authorList>
            <person name="Varghese N."/>
            <person name="Submissions S."/>
        </authorList>
    </citation>
    <scope>NUCLEOTIDE SEQUENCE [LARGE SCALE GENOMIC DNA]</scope>
    <source>
        <strain evidence="2">DSM 27623</strain>
    </source>
</reference>
<keyword evidence="2" id="KW-1185">Reference proteome</keyword>
<gene>
    <name evidence="1" type="ORF">SAMN05444409_3379</name>
</gene>
<accession>A0A1N6J7C8</accession>
<evidence type="ECO:0008006" key="3">
    <source>
        <dbReference type="Google" id="ProtNLM"/>
    </source>
</evidence>
<evidence type="ECO:0000313" key="1">
    <source>
        <dbReference type="EMBL" id="SIO40220.1"/>
    </source>
</evidence>
<dbReference type="STRING" id="1416779.SAMN05444409_3379"/>
<organism evidence="1 2">
    <name type="scientific">Epilithonimonas zeae</name>
    <dbReference type="NCBI Taxonomy" id="1416779"/>
    <lineage>
        <taxon>Bacteria</taxon>
        <taxon>Pseudomonadati</taxon>
        <taxon>Bacteroidota</taxon>
        <taxon>Flavobacteriia</taxon>
        <taxon>Flavobacteriales</taxon>
        <taxon>Weeksellaceae</taxon>
        <taxon>Chryseobacterium group</taxon>
        <taxon>Epilithonimonas</taxon>
    </lineage>
</organism>
<dbReference type="AlphaFoldDB" id="A0A1N6J7C8"/>